<proteinExistence type="predicted"/>
<dbReference type="Ensembl" id="ENSMMDT00005049999.1">
    <property type="protein sequence ID" value="ENSMMDP00005049041.1"/>
    <property type="gene ID" value="ENSMMDG00005022299.1"/>
</dbReference>
<organism evidence="2 3">
    <name type="scientific">Myripristis murdjan</name>
    <name type="common">pinecone soldierfish</name>
    <dbReference type="NCBI Taxonomy" id="586833"/>
    <lineage>
        <taxon>Eukaryota</taxon>
        <taxon>Metazoa</taxon>
        <taxon>Chordata</taxon>
        <taxon>Craniata</taxon>
        <taxon>Vertebrata</taxon>
        <taxon>Euteleostomi</taxon>
        <taxon>Actinopterygii</taxon>
        <taxon>Neopterygii</taxon>
        <taxon>Teleostei</taxon>
        <taxon>Neoteleostei</taxon>
        <taxon>Acanthomorphata</taxon>
        <taxon>Holocentriformes</taxon>
        <taxon>Holocentridae</taxon>
        <taxon>Myripristis</taxon>
    </lineage>
</organism>
<evidence type="ECO:0000313" key="2">
    <source>
        <dbReference type="Ensembl" id="ENSMMDP00005049041.1"/>
    </source>
</evidence>
<sequence length="122" mass="13308">MSAQSGDDHRQELLPVIRIHMQLLRVHHTQCFVGILDVVQVLHSSIQPSHHCLSMCGHLSVAHDGGGAGQIAKQGEVPLSPGVHDEKPELTQSIKIKQHKTPPPSVEVFSELSVTSSDDKPY</sequence>
<feature type="region of interest" description="Disordered" evidence="1">
    <location>
        <begin position="94"/>
        <end position="122"/>
    </location>
</feature>
<reference evidence="2" key="2">
    <citation type="submission" date="2025-08" db="UniProtKB">
        <authorList>
            <consortium name="Ensembl"/>
        </authorList>
    </citation>
    <scope>IDENTIFICATION</scope>
</reference>
<evidence type="ECO:0000256" key="1">
    <source>
        <dbReference type="SAM" id="MobiDB-lite"/>
    </source>
</evidence>
<name>A0A668ATL5_9TELE</name>
<feature type="region of interest" description="Disordered" evidence="1">
    <location>
        <begin position="67"/>
        <end position="86"/>
    </location>
</feature>
<evidence type="ECO:0000313" key="3">
    <source>
        <dbReference type="Proteomes" id="UP000472263"/>
    </source>
</evidence>
<reference evidence="2" key="1">
    <citation type="submission" date="2019-06" db="EMBL/GenBank/DDBJ databases">
        <authorList>
            <consortium name="Wellcome Sanger Institute Data Sharing"/>
        </authorList>
    </citation>
    <scope>NUCLEOTIDE SEQUENCE [LARGE SCALE GENOMIC DNA]</scope>
</reference>
<reference evidence="2" key="3">
    <citation type="submission" date="2025-09" db="UniProtKB">
        <authorList>
            <consortium name="Ensembl"/>
        </authorList>
    </citation>
    <scope>IDENTIFICATION</scope>
</reference>
<accession>A0A668ATL5</accession>
<dbReference type="AlphaFoldDB" id="A0A668ATL5"/>
<keyword evidence="3" id="KW-1185">Reference proteome</keyword>
<dbReference type="Proteomes" id="UP000472263">
    <property type="component" value="Chromosome 8"/>
</dbReference>
<dbReference type="InParanoid" id="A0A668ATL5"/>
<dbReference type="GeneTree" id="ENSGT01130000278501"/>
<protein>
    <submittedName>
        <fullName evidence="2">Uncharacterized protein</fullName>
    </submittedName>
</protein>